<proteinExistence type="predicted"/>
<dbReference type="Proteomes" id="UP000501568">
    <property type="component" value="Chromosome"/>
</dbReference>
<protein>
    <submittedName>
        <fullName evidence="2">Uncharacterized protein</fullName>
    </submittedName>
</protein>
<gene>
    <name evidence="2" type="ORF">G5C33_13730</name>
</gene>
<feature type="transmembrane region" description="Helical" evidence="1">
    <location>
        <begin position="78"/>
        <end position="109"/>
    </location>
</feature>
<sequence>MQISERTQNILILIGVPIFVIVCMAVATGSETILFVVMPIFFNLASVYMAWLLVRAHRTGMIYAGGGIPTERSKNPRLFAYHFGLFAFALALILCFTLIIDLMVLIWLFGAFAGAVSQ</sequence>
<feature type="transmembrane region" description="Helical" evidence="1">
    <location>
        <begin position="33"/>
        <end position="54"/>
    </location>
</feature>
<accession>A0A6G6Y748</accession>
<organism evidence="2 3">
    <name type="scientific">Stakelama tenebrarum</name>
    <dbReference type="NCBI Taxonomy" id="2711215"/>
    <lineage>
        <taxon>Bacteria</taxon>
        <taxon>Pseudomonadati</taxon>
        <taxon>Pseudomonadota</taxon>
        <taxon>Alphaproteobacteria</taxon>
        <taxon>Sphingomonadales</taxon>
        <taxon>Sphingomonadaceae</taxon>
        <taxon>Stakelama</taxon>
    </lineage>
</organism>
<dbReference type="AlphaFoldDB" id="A0A6G6Y748"/>
<keyword evidence="1" id="KW-1133">Transmembrane helix</keyword>
<reference evidence="2 3" key="1">
    <citation type="submission" date="2020-02" db="EMBL/GenBank/DDBJ databases">
        <authorList>
            <person name="Zheng R.K."/>
            <person name="Sun C.M."/>
        </authorList>
    </citation>
    <scope>NUCLEOTIDE SEQUENCE [LARGE SCALE GENOMIC DNA]</scope>
    <source>
        <strain evidence="3">zrk23</strain>
    </source>
</reference>
<dbReference type="KEGG" id="spzr:G5C33_13730"/>
<evidence type="ECO:0000313" key="2">
    <source>
        <dbReference type="EMBL" id="QIG80740.1"/>
    </source>
</evidence>
<keyword evidence="1" id="KW-0812">Transmembrane</keyword>
<dbReference type="EMBL" id="CP049109">
    <property type="protein sequence ID" value="QIG80740.1"/>
    <property type="molecule type" value="Genomic_DNA"/>
</dbReference>
<keyword evidence="3" id="KW-1185">Reference proteome</keyword>
<dbReference type="RefSeq" id="WP_165327748.1">
    <property type="nucleotide sequence ID" value="NZ_CP049109.1"/>
</dbReference>
<feature type="transmembrane region" description="Helical" evidence="1">
    <location>
        <begin position="9"/>
        <end position="27"/>
    </location>
</feature>
<evidence type="ECO:0000313" key="3">
    <source>
        <dbReference type="Proteomes" id="UP000501568"/>
    </source>
</evidence>
<name>A0A6G6Y748_9SPHN</name>
<keyword evidence="1" id="KW-0472">Membrane</keyword>
<evidence type="ECO:0000256" key="1">
    <source>
        <dbReference type="SAM" id="Phobius"/>
    </source>
</evidence>